<dbReference type="RefSeq" id="WP_145273050.1">
    <property type="nucleotide sequence ID" value="NZ_CP036426.1"/>
</dbReference>
<keyword evidence="1" id="KW-0472">Membrane</keyword>
<evidence type="ECO:0000256" key="1">
    <source>
        <dbReference type="SAM" id="Phobius"/>
    </source>
</evidence>
<evidence type="ECO:0000313" key="2">
    <source>
        <dbReference type="EMBL" id="QDV36571.1"/>
    </source>
</evidence>
<keyword evidence="1" id="KW-1133">Transmembrane helix</keyword>
<dbReference type="AlphaFoldDB" id="A0A518H720"/>
<reference evidence="2 3" key="1">
    <citation type="submission" date="2019-02" db="EMBL/GenBank/DDBJ databases">
        <title>Deep-cultivation of Planctomycetes and their phenomic and genomic characterization uncovers novel biology.</title>
        <authorList>
            <person name="Wiegand S."/>
            <person name="Jogler M."/>
            <person name="Boedeker C."/>
            <person name="Pinto D."/>
            <person name="Vollmers J."/>
            <person name="Rivas-Marin E."/>
            <person name="Kohn T."/>
            <person name="Peeters S.H."/>
            <person name="Heuer A."/>
            <person name="Rast P."/>
            <person name="Oberbeckmann S."/>
            <person name="Bunk B."/>
            <person name="Jeske O."/>
            <person name="Meyerdierks A."/>
            <person name="Storesund J.E."/>
            <person name="Kallscheuer N."/>
            <person name="Luecker S."/>
            <person name="Lage O.M."/>
            <person name="Pohl T."/>
            <person name="Merkel B.J."/>
            <person name="Hornburger P."/>
            <person name="Mueller R.-W."/>
            <person name="Bruemmer F."/>
            <person name="Labrenz M."/>
            <person name="Spormann A.M."/>
            <person name="Op den Camp H."/>
            <person name="Overmann J."/>
            <person name="Amann R."/>
            <person name="Jetten M.S.M."/>
            <person name="Mascher T."/>
            <person name="Medema M.H."/>
            <person name="Devos D.P."/>
            <person name="Kaster A.-K."/>
            <person name="Ovreas L."/>
            <person name="Rohde M."/>
            <person name="Galperin M.Y."/>
            <person name="Jogler C."/>
        </authorList>
    </citation>
    <scope>NUCLEOTIDE SEQUENCE [LARGE SCALE GENOMIC DNA]</scope>
    <source>
        <strain evidence="2 3">ElP</strain>
    </source>
</reference>
<dbReference type="EMBL" id="CP036426">
    <property type="protein sequence ID" value="QDV36571.1"/>
    <property type="molecule type" value="Genomic_DNA"/>
</dbReference>
<accession>A0A518H720</accession>
<feature type="transmembrane region" description="Helical" evidence="1">
    <location>
        <begin position="59"/>
        <end position="80"/>
    </location>
</feature>
<keyword evidence="3" id="KW-1185">Reference proteome</keyword>
<keyword evidence="1" id="KW-0812">Transmembrane</keyword>
<gene>
    <name evidence="2" type="ORF">ElP_44990</name>
</gene>
<organism evidence="2 3">
    <name type="scientific">Tautonia plasticadhaerens</name>
    <dbReference type="NCBI Taxonomy" id="2527974"/>
    <lineage>
        <taxon>Bacteria</taxon>
        <taxon>Pseudomonadati</taxon>
        <taxon>Planctomycetota</taxon>
        <taxon>Planctomycetia</taxon>
        <taxon>Isosphaerales</taxon>
        <taxon>Isosphaeraceae</taxon>
        <taxon>Tautonia</taxon>
    </lineage>
</organism>
<name>A0A518H720_9BACT</name>
<evidence type="ECO:0000313" key="3">
    <source>
        <dbReference type="Proteomes" id="UP000317835"/>
    </source>
</evidence>
<dbReference type="Proteomes" id="UP000317835">
    <property type="component" value="Chromosome"/>
</dbReference>
<feature type="transmembrane region" description="Helical" evidence="1">
    <location>
        <begin position="33"/>
        <end position="53"/>
    </location>
</feature>
<sequence length="141" mass="15332">MDQDEAPAPAPGPERFEFAEEHGRLIGDLGTKMHFVGLLTTILGVVALLSGLLSRPEEGLTGASVVSILSALFLGAVGFWSMRSGREFVLVSRTEGADIPHLMRALQNLRRLFGLQYVLAWIGLILLVVAILFGYFVDQAH</sequence>
<protein>
    <submittedName>
        <fullName evidence="2">Uncharacterized protein</fullName>
    </submittedName>
</protein>
<proteinExistence type="predicted"/>
<feature type="transmembrane region" description="Helical" evidence="1">
    <location>
        <begin position="112"/>
        <end position="137"/>
    </location>
</feature>
<dbReference type="OrthoDB" id="427473at2"/>
<dbReference type="KEGG" id="tpla:ElP_44990"/>